<organism evidence="1 2">
    <name type="scientific">Nephila pilipes</name>
    <name type="common">Giant wood spider</name>
    <name type="synonym">Nephila maculata</name>
    <dbReference type="NCBI Taxonomy" id="299642"/>
    <lineage>
        <taxon>Eukaryota</taxon>
        <taxon>Metazoa</taxon>
        <taxon>Ecdysozoa</taxon>
        <taxon>Arthropoda</taxon>
        <taxon>Chelicerata</taxon>
        <taxon>Arachnida</taxon>
        <taxon>Araneae</taxon>
        <taxon>Araneomorphae</taxon>
        <taxon>Entelegynae</taxon>
        <taxon>Araneoidea</taxon>
        <taxon>Nephilidae</taxon>
        <taxon>Nephila</taxon>
    </lineage>
</organism>
<proteinExistence type="predicted"/>
<dbReference type="Proteomes" id="UP000887013">
    <property type="component" value="Unassembled WGS sequence"/>
</dbReference>
<evidence type="ECO:0000313" key="1">
    <source>
        <dbReference type="EMBL" id="GFU27136.1"/>
    </source>
</evidence>
<dbReference type="EMBL" id="BMAW01081994">
    <property type="protein sequence ID" value="GFU27136.1"/>
    <property type="molecule type" value="Genomic_DNA"/>
</dbReference>
<keyword evidence="2" id="KW-1185">Reference proteome</keyword>
<protein>
    <submittedName>
        <fullName evidence="1">Uncharacterized protein</fullName>
    </submittedName>
</protein>
<name>A0A8X6QHD7_NEPPI</name>
<gene>
    <name evidence="1" type="ORF">NPIL_212221</name>
</gene>
<accession>A0A8X6QHD7</accession>
<sequence length="91" mass="10021">MVTPLLLVPSKSLYFIPPPVAEDWFSSPPHCRQPSHSYSCLFPPSLTPSLYHSYPKRKPASPSSSSLISLSPTPTKLIPVYICLAFTIMSS</sequence>
<reference evidence="1" key="1">
    <citation type="submission" date="2020-08" db="EMBL/GenBank/DDBJ databases">
        <title>Multicomponent nature underlies the extraordinary mechanical properties of spider dragline silk.</title>
        <authorList>
            <person name="Kono N."/>
            <person name="Nakamura H."/>
            <person name="Mori M."/>
            <person name="Yoshida Y."/>
            <person name="Ohtoshi R."/>
            <person name="Malay A.D."/>
            <person name="Moran D.A.P."/>
            <person name="Tomita M."/>
            <person name="Numata K."/>
            <person name="Arakawa K."/>
        </authorList>
    </citation>
    <scope>NUCLEOTIDE SEQUENCE</scope>
</reference>
<comment type="caution">
    <text evidence="1">The sequence shown here is derived from an EMBL/GenBank/DDBJ whole genome shotgun (WGS) entry which is preliminary data.</text>
</comment>
<evidence type="ECO:0000313" key="2">
    <source>
        <dbReference type="Proteomes" id="UP000887013"/>
    </source>
</evidence>
<dbReference type="AlphaFoldDB" id="A0A8X6QHD7"/>